<evidence type="ECO:0000313" key="1">
    <source>
        <dbReference type="EMBL" id="KAH3864508.1"/>
    </source>
</evidence>
<gene>
    <name evidence="1" type="ORF">DPMN_027528</name>
</gene>
<protein>
    <submittedName>
        <fullName evidence="1">Uncharacterized protein</fullName>
    </submittedName>
</protein>
<comment type="caution">
    <text evidence="1">The sequence shown here is derived from an EMBL/GenBank/DDBJ whole genome shotgun (WGS) entry which is preliminary data.</text>
</comment>
<accession>A0A9D4REG4</accession>
<dbReference type="EMBL" id="JAIWYP010000002">
    <property type="protein sequence ID" value="KAH3864508.1"/>
    <property type="molecule type" value="Genomic_DNA"/>
</dbReference>
<keyword evidence="2" id="KW-1185">Reference proteome</keyword>
<organism evidence="1 2">
    <name type="scientific">Dreissena polymorpha</name>
    <name type="common">Zebra mussel</name>
    <name type="synonym">Mytilus polymorpha</name>
    <dbReference type="NCBI Taxonomy" id="45954"/>
    <lineage>
        <taxon>Eukaryota</taxon>
        <taxon>Metazoa</taxon>
        <taxon>Spiralia</taxon>
        <taxon>Lophotrochozoa</taxon>
        <taxon>Mollusca</taxon>
        <taxon>Bivalvia</taxon>
        <taxon>Autobranchia</taxon>
        <taxon>Heteroconchia</taxon>
        <taxon>Euheterodonta</taxon>
        <taxon>Imparidentia</taxon>
        <taxon>Neoheterodontei</taxon>
        <taxon>Myida</taxon>
        <taxon>Dreissenoidea</taxon>
        <taxon>Dreissenidae</taxon>
        <taxon>Dreissena</taxon>
    </lineage>
</organism>
<dbReference type="AlphaFoldDB" id="A0A9D4REG4"/>
<reference evidence="1" key="2">
    <citation type="submission" date="2020-11" db="EMBL/GenBank/DDBJ databases">
        <authorList>
            <person name="McCartney M.A."/>
            <person name="Auch B."/>
            <person name="Kono T."/>
            <person name="Mallez S."/>
            <person name="Becker A."/>
            <person name="Gohl D.M."/>
            <person name="Silverstein K.A.T."/>
            <person name="Koren S."/>
            <person name="Bechman K.B."/>
            <person name="Herman A."/>
            <person name="Abrahante J.E."/>
            <person name="Garbe J."/>
        </authorList>
    </citation>
    <scope>NUCLEOTIDE SEQUENCE</scope>
    <source>
        <strain evidence="1">Duluth1</strain>
        <tissue evidence="1">Whole animal</tissue>
    </source>
</reference>
<name>A0A9D4REG4_DREPO</name>
<proteinExistence type="predicted"/>
<reference evidence="1" key="1">
    <citation type="journal article" date="2019" name="bioRxiv">
        <title>The Genome of the Zebra Mussel, Dreissena polymorpha: A Resource for Invasive Species Research.</title>
        <authorList>
            <person name="McCartney M.A."/>
            <person name="Auch B."/>
            <person name="Kono T."/>
            <person name="Mallez S."/>
            <person name="Zhang Y."/>
            <person name="Obille A."/>
            <person name="Becker A."/>
            <person name="Abrahante J.E."/>
            <person name="Garbe J."/>
            <person name="Badalamenti J.P."/>
            <person name="Herman A."/>
            <person name="Mangelson H."/>
            <person name="Liachko I."/>
            <person name="Sullivan S."/>
            <person name="Sone E.D."/>
            <person name="Koren S."/>
            <person name="Silverstein K.A.T."/>
            <person name="Beckman K.B."/>
            <person name="Gohl D.M."/>
        </authorList>
    </citation>
    <scope>NUCLEOTIDE SEQUENCE</scope>
    <source>
        <strain evidence="1">Duluth1</strain>
        <tissue evidence="1">Whole animal</tissue>
    </source>
</reference>
<sequence>MTYFGSGTIQTLSPAIVLAVPWGGECPLHPWGSSIARGGALIYFRIPSVEMQLLPGRYAC</sequence>
<evidence type="ECO:0000313" key="2">
    <source>
        <dbReference type="Proteomes" id="UP000828390"/>
    </source>
</evidence>
<dbReference type="Proteomes" id="UP000828390">
    <property type="component" value="Unassembled WGS sequence"/>
</dbReference>